<comment type="caution">
    <text evidence="4">The sequence shown here is derived from an EMBL/GenBank/DDBJ whole genome shotgun (WGS) entry which is preliminary data.</text>
</comment>
<feature type="DNA-binding region" description="H-T-H motif" evidence="2">
    <location>
        <begin position="44"/>
        <end position="63"/>
    </location>
</feature>
<protein>
    <submittedName>
        <fullName evidence="4">TetR/AcrR family transcriptional regulator</fullName>
    </submittedName>
</protein>
<proteinExistence type="predicted"/>
<evidence type="ECO:0000313" key="4">
    <source>
        <dbReference type="EMBL" id="MCW0522968.1"/>
    </source>
</evidence>
<reference evidence="4" key="1">
    <citation type="submission" date="2022-10" db="EMBL/GenBank/DDBJ databases">
        <title>Sifting through the core-genome to identify putative cross-protective antigens against Riemerella anatipestifer.</title>
        <authorList>
            <person name="Zheng X."/>
            <person name="Zhang W."/>
        </authorList>
    </citation>
    <scope>NUCLEOTIDE SEQUENCE</scope>
    <source>
        <strain evidence="4">ZWRA178</strain>
    </source>
</reference>
<dbReference type="AlphaFoldDB" id="A0AAP3EYB1"/>
<evidence type="ECO:0000256" key="2">
    <source>
        <dbReference type="PROSITE-ProRule" id="PRU00335"/>
    </source>
</evidence>
<dbReference type="InterPro" id="IPR009057">
    <property type="entry name" value="Homeodomain-like_sf"/>
</dbReference>
<dbReference type="GO" id="GO:0003677">
    <property type="term" value="F:DNA binding"/>
    <property type="evidence" value="ECO:0007669"/>
    <property type="project" value="UniProtKB-UniRule"/>
</dbReference>
<evidence type="ECO:0000313" key="5">
    <source>
        <dbReference type="Proteomes" id="UP001207440"/>
    </source>
</evidence>
<sequence length="220" mass="25273">MEKKNQEKRKRYSGSIRDKARTQKNLIEAVGKVLESQGYTGLKSAKNIADVAGVDKRLIWTYFNGVENLVEEYIKKNEFWKEGLSNELLNRLLTKAEDLDNEKMIFLLKSHFEKFRDDTALQKIITWEISEENEMLRKVADRREQLGEQLFSLIDEKFAKSNVDIRGVVALLLGGTYYLNLHAKANGSLFCGVDLNTEEGKNSILNAIEFIVNSSFDKLK</sequence>
<dbReference type="Proteomes" id="UP001207440">
    <property type="component" value="Unassembled WGS sequence"/>
</dbReference>
<accession>A0AAP3EYB1</accession>
<dbReference type="RefSeq" id="WP_064969537.1">
    <property type="nucleotide sequence ID" value="NZ_CP029760.1"/>
</dbReference>
<evidence type="ECO:0000256" key="1">
    <source>
        <dbReference type="ARBA" id="ARBA00023125"/>
    </source>
</evidence>
<dbReference type="PROSITE" id="PS50977">
    <property type="entry name" value="HTH_TETR_2"/>
    <property type="match status" value="1"/>
</dbReference>
<evidence type="ECO:0000259" key="3">
    <source>
        <dbReference type="PROSITE" id="PS50977"/>
    </source>
</evidence>
<organism evidence="4 5">
    <name type="scientific">Riemerella anatipestifer</name>
    <name type="common">Moraxella anatipestifer</name>
    <dbReference type="NCBI Taxonomy" id="34085"/>
    <lineage>
        <taxon>Bacteria</taxon>
        <taxon>Pseudomonadati</taxon>
        <taxon>Bacteroidota</taxon>
        <taxon>Flavobacteriia</taxon>
        <taxon>Flavobacteriales</taxon>
        <taxon>Weeksellaceae</taxon>
        <taxon>Riemerella</taxon>
    </lineage>
</organism>
<dbReference type="SUPFAM" id="SSF46689">
    <property type="entry name" value="Homeodomain-like"/>
    <property type="match status" value="1"/>
</dbReference>
<gene>
    <name evidence="4" type="ORF">OKE68_01360</name>
</gene>
<feature type="domain" description="HTH tetR-type" evidence="3">
    <location>
        <begin position="20"/>
        <end position="81"/>
    </location>
</feature>
<keyword evidence="1 2" id="KW-0238">DNA-binding</keyword>
<dbReference type="EMBL" id="JAOZYT010000005">
    <property type="protein sequence ID" value="MCW0522968.1"/>
    <property type="molecule type" value="Genomic_DNA"/>
</dbReference>
<dbReference type="Gene3D" id="1.10.357.10">
    <property type="entry name" value="Tetracycline Repressor, domain 2"/>
    <property type="match status" value="1"/>
</dbReference>
<dbReference type="InterPro" id="IPR001647">
    <property type="entry name" value="HTH_TetR"/>
</dbReference>
<name>A0AAP3EYB1_RIEAN</name>